<reference evidence="1 2" key="1">
    <citation type="journal article" date="2022" name="bioRxiv">
        <title>The genome of the oomycete Peronosclerospora sorghi, a cosmopolitan pathogen of maize and sorghum, is inflated with dispersed pseudogenes.</title>
        <authorList>
            <person name="Fletcher K."/>
            <person name="Martin F."/>
            <person name="Isakeit T."/>
            <person name="Cavanaugh K."/>
            <person name="Magill C."/>
            <person name="Michelmore R."/>
        </authorList>
    </citation>
    <scope>NUCLEOTIDE SEQUENCE [LARGE SCALE GENOMIC DNA]</scope>
    <source>
        <strain evidence="1">P6</strain>
    </source>
</reference>
<proteinExistence type="predicted"/>
<keyword evidence="2" id="KW-1185">Reference proteome</keyword>
<dbReference type="Proteomes" id="UP001163321">
    <property type="component" value="Chromosome 10"/>
</dbReference>
<evidence type="ECO:0000313" key="2">
    <source>
        <dbReference type="Proteomes" id="UP001163321"/>
    </source>
</evidence>
<dbReference type="EMBL" id="CM047589">
    <property type="protein sequence ID" value="KAI9920290.1"/>
    <property type="molecule type" value="Genomic_DNA"/>
</dbReference>
<accession>A0ACC0WN31</accession>
<evidence type="ECO:0000313" key="1">
    <source>
        <dbReference type="EMBL" id="KAI9920290.1"/>
    </source>
</evidence>
<name>A0ACC0WN31_9STRA</name>
<organism evidence="1 2">
    <name type="scientific">Peronosclerospora sorghi</name>
    <dbReference type="NCBI Taxonomy" id="230839"/>
    <lineage>
        <taxon>Eukaryota</taxon>
        <taxon>Sar</taxon>
        <taxon>Stramenopiles</taxon>
        <taxon>Oomycota</taxon>
        <taxon>Peronosporomycetes</taxon>
        <taxon>Peronosporales</taxon>
        <taxon>Peronosporaceae</taxon>
        <taxon>Peronosclerospora</taxon>
    </lineage>
</organism>
<protein>
    <submittedName>
        <fullName evidence="1">Uncharacterized protein</fullName>
    </submittedName>
</protein>
<sequence length="65" mass="6972">MCAGRSCALPGPPSRHLDCVPPQVILINATNNANCRWGQFTIIMDGRNPVATSNKLVASFDESNT</sequence>
<comment type="caution">
    <text evidence="1">The sequence shown here is derived from an EMBL/GenBank/DDBJ whole genome shotgun (WGS) entry which is preliminary data.</text>
</comment>
<gene>
    <name evidence="1" type="ORF">PsorP6_016003</name>
</gene>